<dbReference type="PANTHER" id="PTHR30482">
    <property type="entry name" value="HIGH-AFFINITY BRANCHED-CHAIN AMINO ACID TRANSPORT SYSTEM PERMEASE"/>
    <property type="match status" value="1"/>
</dbReference>
<dbReference type="InterPro" id="IPR043428">
    <property type="entry name" value="LivM-like"/>
</dbReference>
<protein>
    <submittedName>
        <fullName evidence="7">Branched-chain amino acid transport system permease protein</fullName>
    </submittedName>
</protein>
<evidence type="ECO:0000256" key="1">
    <source>
        <dbReference type="ARBA" id="ARBA00004651"/>
    </source>
</evidence>
<gene>
    <name evidence="7" type="ORF">J3R73_004214</name>
</gene>
<keyword evidence="3 6" id="KW-0812">Transmembrane</keyword>
<accession>A0ABU0FII2</accession>
<dbReference type="InterPro" id="IPR001851">
    <property type="entry name" value="ABC_transp_permease"/>
</dbReference>
<dbReference type="Pfam" id="PF02653">
    <property type="entry name" value="BPD_transp_2"/>
    <property type="match status" value="1"/>
</dbReference>
<dbReference type="RefSeq" id="WP_307431408.1">
    <property type="nucleotide sequence ID" value="NZ_JAUSVK010000001.1"/>
</dbReference>
<comment type="caution">
    <text evidence="7">The sequence shown here is derived from an EMBL/GenBank/DDBJ whole genome shotgun (WGS) entry which is preliminary data.</text>
</comment>
<dbReference type="Proteomes" id="UP001237448">
    <property type="component" value="Unassembled WGS sequence"/>
</dbReference>
<dbReference type="CDD" id="cd06581">
    <property type="entry name" value="TM_PBP1_LivM_like"/>
    <property type="match status" value="1"/>
</dbReference>
<feature type="transmembrane region" description="Helical" evidence="6">
    <location>
        <begin position="86"/>
        <end position="107"/>
    </location>
</feature>
<keyword evidence="5 6" id="KW-0472">Membrane</keyword>
<keyword evidence="2" id="KW-1003">Cell membrane</keyword>
<feature type="transmembrane region" description="Helical" evidence="6">
    <location>
        <begin position="164"/>
        <end position="183"/>
    </location>
</feature>
<dbReference type="EMBL" id="JAUSVK010000001">
    <property type="protein sequence ID" value="MDQ0394422.1"/>
    <property type="molecule type" value="Genomic_DNA"/>
</dbReference>
<keyword evidence="4 6" id="KW-1133">Transmembrane helix</keyword>
<evidence type="ECO:0000313" key="7">
    <source>
        <dbReference type="EMBL" id="MDQ0394422.1"/>
    </source>
</evidence>
<sequence length="330" mass="35223">MIRDRFTAWRILGAVLVLAAALAAPQVLTSAVAQNLAILSLLYAVVASNWDLTLGYAGIFNFAHVAFFGIGSYVAAISTLQFDLPVWWDLVLAVAVVMVVGAIVSALALRLRGIYVALVTFALTQLCVALINSQKDLTGGPVGLIGVPDLQIGDFAFGSDPRSYFYAAEILLIASTIAMRWLATSNFGLSLVALRDYENYAVSRGIPARRQRVLAIVISSIPTSLAGCLYAHYLIVASPDVFSFSLTTLLLTMVLVGGAGTIYGPILAAFVLTVGTEELSSLGNFRYMIVAALIVLTLRFLPGGIWSLRRWRRPAAPAPLSVALDEKGAP</sequence>
<feature type="transmembrane region" description="Helical" evidence="6">
    <location>
        <begin position="33"/>
        <end position="52"/>
    </location>
</feature>
<feature type="transmembrane region" description="Helical" evidence="6">
    <location>
        <begin position="213"/>
        <end position="236"/>
    </location>
</feature>
<evidence type="ECO:0000256" key="4">
    <source>
        <dbReference type="ARBA" id="ARBA00022989"/>
    </source>
</evidence>
<evidence type="ECO:0000313" key="8">
    <source>
        <dbReference type="Proteomes" id="UP001237448"/>
    </source>
</evidence>
<evidence type="ECO:0000256" key="3">
    <source>
        <dbReference type="ARBA" id="ARBA00022692"/>
    </source>
</evidence>
<keyword evidence="8" id="KW-1185">Reference proteome</keyword>
<evidence type="ECO:0000256" key="6">
    <source>
        <dbReference type="SAM" id="Phobius"/>
    </source>
</evidence>
<feature type="transmembrane region" description="Helical" evidence="6">
    <location>
        <begin position="59"/>
        <end position="80"/>
    </location>
</feature>
<organism evidence="7 8">
    <name type="scientific">Labrys monachus</name>
    <dbReference type="NCBI Taxonomy" id="217067"/>
    <lineage>
        <taxon>Bacteria</taxon>
        <taxon>Pseudomonadati</taxon>
        <taxon>Pseudomonadota</taxon>
        <taxon>Alphaproteobacteria</taxon>
        <taxon>Hyphomicrobiales</taxon>
        <taxon>Xanthobacteraceae</taxon>
        <taxon>Labrys</taxon>
    </lineage>
</organism>
<feature type="transmembrane region" description="Helical" evidence="6">
    <location>
        <begin position="248"/>
        <end position="275"/>
    </location>
</feature>
<evidence type="ECO:0000256" key="2">
    <source>
        <dbReference type="ARBA" id="ARBA00022475"/>
    </source>
</evidence>
<comment type="subcellular location">
    <subcellularLocation>
        <location evidence="1">Cell membrane</location>
        <topology evidence="1">Multi-pass membrane protein</topology>
    </subcellularLocation>
</comment>
<reference evidence="7 8" key="1">
    <citation type="submission" date="2023-07" db="EMBL/GenBank/DDBJ databases">
        <title>Genomic Encyclopedia of Type Strains, Phase IV (KMG-IV): sequencing the most valuable type-strain genomes for metagenomic binning, comparative biology and taxonomic classification.</title>
        <authorList>
            <person name="Goeker M."/>
        </authorList>
    </citation>
    <scope>NUCLEOTIDE SEQUENCE [LARGE SCALE GENOMIC DNA]</scope>
    <source>
        <strain evidence="7 8">DSM 5896</strain>
    </source>
</reference>
<name>A0ABU0FII2_9HYPH</name>
<feature type="transmembrane region" description="Helical" evidence="6">
    <location>
        <begin position="287"/>
        <end position="308"/>
    </location>
</feature>
<feature type="transmembrane region" description="Helical" evidence="6">
    <location>
        <begin position="114"/>
        <end position="131"/>
    </location>
</feature>
<dbReference type="PANTHER" id="PTHR30482:SF10">
    <property type="entry name" value="HIGH-AFFINITY BRANCHED-CHAIN AMINO ACID TRANSPORT PROTEIN BRAE"/>
    <property type="match status" value="1"/>
</dbReference>
<proteinExistence type="predicted"/>
<evidence type="ECO:0000256" key="5">
    <source>
        <dbReference type="ARBA" id="ARBA00023136"/>
    </source>
</evidence>